<feature type="compositionally biased region" description="Polar residues" evidence="2">
    <location>
        <begin position="191"/>
        <end position="206"/>
    </location>
</feature>
<evidence type="ECO:0000256" key="3">
    <source>
        <dbReference type="SAM" id="Phobius"/>
    </source>
</evidence>
<proteinExistence type="predicted"/>
<keyword evidence="1" id="KW-0175">Coiled coil</keyword>
<evidence type="ECO:0000256" key="2">
    <source>
        <dbReference type="SAM" id="MobiDB-lite"/>
    </source>
</evidence>
<keyword evidence="3" id="KW-1133">Transmembrane helix</keyword>
<dbReference type="EMBL" id="HBNS01020555">
    <property type="protein sequence ID" value="CAE4609895.1"/>
    <property type="molecule type" value="Transcribed_RNA"/>
</dbReference>
<feature type="coiled-coil region" evidence="1">
    <location>
        <begin position="130"/>
        <end position="157"/>
    </location>
</feature>
<feature type="transmembrane region" description="Helical" evidence="3">
    <location>
        <begin position="21"/>
        <end position="41"/>
    </location>
</feature>
<keyword evidence="3" id="KW-0472">Membrane</keyword>
<dbReference type="AlphaFoldDB" id="A0A7S4UWH9"/>
<organism evidence="4">
    <name type="scientific">Ditylum brightwellii</name>
    <dbReference type="NCBI Taxonomy" id="49249"/>
    <lineage>
        <taxon>Eukaryota</taxon>
        <taxon>Sar</taxon>
        <taxon>Stramenopiles</taxon>
        <taxon>Ochrophyta</taxon>
        <taxon>Bacillariophyta</taxon>
        <taxon>Mediophyceae</taxon>
        <taxon>Lithodesmiophycidae</taxon>
        <taxon>Lithodesmiales</taxon>
        <taxon>Lithodesmiaceae</taxon>
        <taxon>Ditylum</taxon>
    </lineage>
</organism>
<accession>A0A7S4UWH9</accession>
<feature type="transmembrane region" description="Helical" evidence="3">
    <location>
        <begin position="61"/>
        <end position="80"/>
    </location>
</feature>
<evidence type="ECO:0000256" key="1">
    <source>
        <dbReference type="SAM" id="Coils"/>
    </source>
</evidence>
<evidence type="ECO:0000313" key="4">
    <source>
        <dbReference type="EMBL" id="CAE4609895.1"/>
    </source>
</evidence>
<reference evidence="4" key="1">
    <citation type="submission" date="2021-01" db="EMBL/GenBank/DDBJ databases">
        <authorList>
            <person name="Corre E."/>
            <person name="Pelletier E."/>
            <person name="Niang G."/>
            <person name="Scheremetjew M."/>
            <person name="Finn R."/>
            <person name="Kale V."/>
            <person name="Holt S."/>
            <person name="Cochrane G."/>
            <person name="Meng A."/>
            <person name="Brown T."/>
            <person name="Cohen L."/>
        </authorList>
    </citation>
    <scope>NUCLEOTIDE SEQUENCE</scope>
    <source>
        <strain evidence="4">GSO104</strain>
    </source>
</reference>
<keyword evidence="3" id="KW-0812">Transmembrane</keyword>
<name>A0A7S4UWH9_9STRA</name>
<sequence length="388" mass="43109">MIEYPQHRFGIFSILFRLRGSALVQAILPAFLSTLGLYLWVTLGSISIANNATERPIFHPYAIGIIIVAFTFLITFRANLGYSRYWEAATDVHQMLSKWLDVGIQLGAFHRQAASYDDIRPPAFGHYPHIQNLSATRKRHQASLQNLKDQIDDAIDSNDYPAQRLLKDPRGDINAPGASPNPFTDRIPLPSLNSRQHGYKQSSNAPTAAAADNDSKRLKVSVKIDGGQQMQPPSLFLQECAHLMSLLSAVAMSTLRNDIEGTETPLIQYVPGSPWPPVDPDKLSPHIRRQFHYENTLVITCRSLFNYSRNAKTTTLYNAARPFRVLGGVSDAEIQLLQNARGPSAKVALVSFWVQEFIARETMNGSVGNVSGPIISRLTQEISDGMLL</sequence>
<feature type="region of interest" description="Disordered" evidence="2">
    <location>
        <begin position="162"/>
        <end position="215"/>
    </location>
</feature>
<dbReference type="GO" id="GO:0005254">
    <property type="term" value="F:chloride channel activity"/>
    <property type="evidence" value="ECO:0007669"/>
    <property type="project" value="InterPro"/>
</dbReference>
<protein>
    <submittedName>
        <fullName evidence="4">Uncharacterized protein</fullName>
    </submittedName>
</protein>
<gene>
    <name evidence="4" type="ORF">DBRI00130_LOCUS16294</name>
</gene>